<evidence type="ECO:0000313" key="5">
    <source>
        <dbReference type="EMBL" id="MFD1513813.1"/>
    </source>
</evidence>
<organism evidence="5 6">
    <name type="scientific">Halomarina rubra</name>
    <dbReference type="NCBI Taxonomy" id="2071873"/>
    <lineage>
        <taxon>Archaea</taxon>
        <taxon>Methanobacteriati</taxon>
        <taxon>Methanobacteriota</taxon>
        <taxon>Stenosarchaea group</taxon>
        <taxon>Halobacteria</taxon>
        <taxon>Halobacteriales</taxon>
        <taxon>Natronomonadaceae</taxon>
        <taxon>Halomarina</taxon>
    </lineage>
</organism>
<accession>A0ABD6AWZ7</accession>
<reference evidence="5 6" key="1">
    <citation type="journal article" date="2019" name="Int. J. Syst. Evol. Microbiol.">
        <title>The Global Catalogue of Microorganisms (GCM) 10K type strain sequencing project: providing services to taxonomists for standard genome sequencing and annotation.</title>
        <authorList>
            <consortium name="The Broad Institute Genomics Platform"/>
            <consortium name="The Broad Institute Genome Sequencing Center for Infectious Disease"/>
            <person name="Wu L."/>
            <person name="Ma J."/>
        </authorList>
    </citation>
    <scope>NUCLEOTIDE SEQUENCE [LARGE SCALE GENOMIC DNA]</scope>
    <source>
        <strain evidence="5 6">CGMCC 1.12563</strain>
    </source>
</reference>
<gene>
    <name evidence="5" type="ORF">ACFSBT_11040</name>
</gene>
<dbReference type="AlphaFoldDB" id="A0ABD6AWZ7"/>
<evidence type="ECO:0000259" key="4">
    <source>
        <dbReference type="PROSITE" id="PS51462"/>
    </source>
</evidence>
<evidence type="ECO:0000256" key="2">
    <source>
        <dbReference type="ARBA" id="ARBA00022801"/>
    </source>
</evidence>
<protein>
    <submittedName>
        <fullName evidence="5">NUDIX hydrolase</fullName>
        <ecNumber evidence="5">3.6.-.-</ecNumber>
    </submittedName>
</protein>
<feature type="domain" description="Nudix hydrolase" evidence="4">
    <location>
        <begin position="52"/>
        <end position="183"/>
    </location>
</feature>
<dbReference type="SUPFAM" id="SSF55811">
    <property type="entry name" value="Nudix"/>
    <property type="match status" value="1"/>
</dbReference>
<comment type="caution">
    <text evidence="5">The sequence shown here is derived from an EMBL/GenBank/DDBJ whole genome shotgun (WGS) entry which is preliminary data.</text>
</comment>
<dbReference type="Proteomes" id="UP001597187">
    <property type="component" value="Unassembled WGS sequence"/>
</dbReference>
<proteinExistence type="predicted"/>
<sequence>MSGDDDRSRTPDPTPSADDWRVEWSRSVAAGDTAVGYDRLTRPDGDRTGRGWVERGASVAVVARYDDQVVFVEEYRPRLRETVLSCPVGSVEGEETMKTAAHRELREETGFVADRVEVLAEHYPVAWLRSRRGVVFAHGATPGEQDTDSDEFVDVRLVPVAEALDRAREEPQTAWTLLPLLLAREADLL</sequence>
<feature type="compositionally biased region" description="Basic and acidic residues" evidence="3">
    <location>
        <begin position="1"/>
        <end position="10"/>
    </location>
</feature>
<name>A0ABD6AWZ7_9EURY</name>
<dbReference type="InterPro" id="IPR015797">
    <property type="entry name" value="NUDIX_hydrolase-like_dom_sf"/>
</dbReference>
<dbReference type="EC" id="3.6.-.-" evidence="5"/>
<feature type="region of interest" description="Disordered" evidence="3">
    <location>
        <begin position="1"/>
        <end position="25"/>
    </location>
</feature>
<dbReference type="InterPro" id="IPR000086">
    <property type="entry name" value="NUDIX_hydrolase_dom"/>
</dbReference>
<evidence type="ECO:0000313" key="6">
    <source>
        <dbReference type="Proteomes" id="UP001597187"/>
    </source>
</evidence>
<evidence type="ECO:0000256" key="3">
    <source>
        <dbReference type="SAM" id="MobiDB-lite"/>
    </source>
</evidence>
<dbReference type="Gene3D" id="3.90.79.10">
    <property type="entry name" value="Nucleoside Triphosphate Pyrophosphohydrolase"/>
    <property type="match status" value="1"/>
</dbReference>
<dbReference type="EMBL" id="JBHUDC010000005">
    <property type="protein sequence ID" value="MFD1513813.1"/>
    <property type="molecule type" value="Genomic_DNA"/>
</dbReference>
<dbReference type="CDD" id="cd03424">
    <property type="entry name" value="NUDIX_ADPRase_Nudt5_UGPPase_Nudt14"/>
    <property type="match status" value="1"/>
</dbReference>
<dbReference type="InterPro" id="IPR020084">
    <property type="entry name" value="NUDIX_hydrolase_CS"/>
</dbReference>
<dbReference type="GO" id="GO:0016787">
    <property type="term" value="F:hydrolase activity"/>
    <property type="evidence" value="ECO:0007669"/>
    <property type="project" value="UniProtKB-KW"/>
</dbReference>
<comment type="cofactor">
    <cofactor evidence="1">
        <name>Mg(2+)</name>
        <dbReference type="ChEBI" id="CHEBI:18420"/>
    </cofactor>
</comment>
<evidence type="ECO:0000256" key="1">
    <source>
        <dbReference type="ARBA" id="ARBA00001946"/>
    </source>
</evidence>
<keyword evidence="2 5" id="KW-0378">Hydrolase</keyword>
<dbReference type="PANTHER" id="PTHR11839">
    <property type="entry name" value="UDP/ADP-SUGAR PYROPHOSPHATASE"/>
    <property type="match status" value="1"/>
</dbReference>
<dbReference type="Pfam" id="PF00293">
    <property type="entry name" value="NUDIX"/>
    <property type="match status" value="1"/>
</dbReference>
<dbReference type="PROSITE" id="PS51462">
    <property type="entry name" value="NUDIX"/>
    <property type="match status" value="1"/>
</dbReference>
<dbReference type="RefSeq" id="WP_250873779.1">
    <property type="nucleotide sequence ID" value="NZ_JALXFV010000005.1"/>
</dbReference>
<dbReference type="PROSITE" id="PS00893">
    <property type="entry name" value="NUDIX_BOX"/>
    <property type="match status" value="1"/>
</dbReference>
<dbReference type="PANTHER" id="PTHR11839:SF18">
    <property type="entry name" value="NUDIX HYDROLASE DOMAIN-CONTAINING PROTEIN"/>
    <property type="match status" value="1"/>
</dbReference>
<keyword evidence="6" id="KW-1185">Reference proteome</keyword>